<dbReference type="RefSeq" id="WP_151643769.1">
    <property type="nucleotide sequence ID" value="NZ_CP044543.1"/>
</dbReference>
<organism evidence="2 3">
    <name type="scientific">Bradyrhizobium betae</name>
    <dbReference type="NCBI Taxonomy" id="244734"/>
    <lineage>
        <taxon>Bacteria</taxon>
        <taxon>Pseudomonadati</taxon>
        <taxon>Pseudomonadota</taxon>
        <taxon>Alphaproteobacteria</taxon>
        <taxon>Hyphomicrobiales</taxon>
        <taxon>Nitrobacteraceae</taxon>
        <taxon>Bradyrhizobium</taxon>
    </lineage>
</organism>
<keyword evidence="1" id="KW-1133">Transmembrane helix</keyword>
<evidence type="ECO:0000313" key="2">
    <source>
        <dbReference type="EMBL" id="QFI72470.1"/>
    </source>
</evidence>
<dbReference type="Proteomes" id="UP000325641">
    <property type="component" value="Chromosome"/>
</dbReference>
<keyword evidence="1" id="KW-0472">Membrane</keyword>
<reference evidence="3" key="1">
    <citation type="submission" date="2019-10" db="EMBL/GenBank/DDBJ databases">
        <title>Complete Genome Sequence of Bradyrhizobium betae type strain PL7HG1T.</title>
        <authorList>
            <person name="Bromfield E.S.P."/>
            <person name="Cloutier S."/>
        </authorList>
    </citation>
    <scope>NUCLEOTIDE SEQUENCE [LARGE SCALE GENOMIC DNA]</scope>
    <source>
        <strain evidence="3">PL7HG1</strain>
    </source>
</reference>
<gene>
    <name evidence="2" type="ORF">F8237_08740</name>
</gene>
<protein>
    <submittedName>
        <fullName evidence="2">Uncharacterized protein</fullName>
    </submittedName>
</protein>
<evidence type="ECO:0000313" key="3">
    <source>
        <dbReference type="Proteomes" id="UP000325641"/>
    </source>
</evidence>
<name>A0A5P6P2C6_9BRAD</name>
<dbReference type="AlphaFoldDB" id="A0A5P6P2C6"/>
<dbReference type="KEGG" id="bbet:F8237_08740"/>
<proteinExistence type="predicted"/>
<accession>A0A5P6P2C6</accession>
<dbReference type="EMBL" id="CP044543">
    <property type="protein sequence ID" value="QFI72470.1"/>
    <property type="molecule type" value="Genomic_DNA"/>
</dbReference>
<dbReference type="OrthoDB" id="8141091at2"/>
<keyword evidence="1" id="KW-0812">Transmembrane</keyword>
<evidence type="ECO:0000256" key="1">
    <source>
        <dbReference type="SAM" id="Phobius"/>
    </source>
</evidence>
<feature type="transmembrane region" description="Helical" evidence="1">
    <location>
        <begin position="12"/>
        <end position="32"/>
    </location>
</feature>
<sequence>MNHSIYSADRSTHLKIVIVALVAGITVAGFGITARTSSDEGLTQTARVMKAGKPVAITSSNVSLVR</sequence>